<dbReference type="Pfam" id="PF03992">
    <property type="entry name" value="ABM"/>
    <property type="match status" value="1"/>
</dbReference>
<sequence length="167" mass="18358">MEQTVGDMSDHLIAPAEAGSTELEGAAELVIEPAADPTAEPQATATPMPVSLPVPVPVPAYEPPYYAVVFTSTRTSDQSGYGETSERMEELVAEVPGFLGMDHARTPGGLSITVGYFRDAQAIEKWRADAEHRAAQRRGRAEWYERYTLHVARVERSHSFERVRGNE</sequence>
<dbReference type="PANTHER" id="PTHR37811:SF2">
    <property type="entry name" value="ABM DOMAIN-CONTAINING PROTEIN"/>
    <property type="match status" value="1"/>
</dbReference>
<evidence type="ECO:0000313" key="2">
    <source>
        <dbReference type="EMBL" id="GGZ24397.1"/>
    </source>
</evidence>
<organism evidence="2 3">
    <name type="scientific">Streptomyces poonensis</name>
    <dbReference type="NCBI Taxonomy" id="68255"/>
    <lineage>
        <taxon>Bacteria</taxon>
        <taxon>Bacillati</taxon>
        <taxon>Actinomycetota</taxon>
        <taxon>Actinomycetes</taxon>
        <taxon>Kitasatosporales</taxon>
        <taxon>Streptomycetaceae</taxon>
        <taxon>Streptomyces</taxon>
    </lineage>
</organism>
<name>A0A918UPA0_9ACTN</name>
<dbReference type="InterPro" id="IPR052936">
    <property type="entry name" value="Jasmonate_Hydroxylase-like"/>
</dbReference>
<protein>
    <recommendedName>
        <fullName evidence="1">ABM domain-containing protein</fullName>
    </recommendedName>
</protein>
<accession>A0A918UPA0</accession>
<evidence type="ECO:0000313" key="3">
    <source>
        <dbReference type="Proteomes" id="UP000622166"/>
    </source>
</evidence>
<feature type="domain" description="ABM" evidence="1">
    <location>
        <begin position="67"/>
        <end position="138"/>
    </location>
</feature>
<dbReference type="AlphaFoldDB" id="A0A918UPA0"/>
<dbReference type="InterPro" id="IPR007138">
    <property type="entry name" value="ABM_dom"/>
</dbReference>
<comment type="caution">
    <text evidence="2">The sequence shown here is derived from an EMBL/GenBank/DDBJ whole genome shotgun (WGS) entry which is preliminary data.</text>
</comment>
<proteinExistence type="predicted"/>
<keyword evidence="3" id="KW-1185">Reference proteome</keyword>
<dbReference type="EMBL" id="BMVW01000011">
    <property type="protein sequence ID" value="GGZ24397.1"/>
    <property type="molecule type" value="Genomic_DNA"/>
</dbReference>
<evidence type="ECO:0000259" key="1">
    <source>
        <dbReference type="Pfam" id="PF03992"/>
    </source>
</evidence>
<reference evidence="2" key="1">
    <citation type="journal article" date="2014" name="Int. J. Syst. Evol. Microbiol.">
        <title>Complete genome sequence of Corynebacterium casei LMG S-19264T (=DSM 44701T), isolated from a smear-ripened cheese.</title>
        <authorList>
            <consortium name="US DOE Joint Genome Institute (JGI-PGF)"/>
            <person name="Walter F."/>
            <person name="Albersmeier A."/>
            <person name="Kalinowski J."/>
            <person name="Ruckert C."/>
        </authorList>
    </citation>
    <scope>NUCLEOTIDE SEQUENCE</scope>
    <source>
        <strain evidence="2">JCM 4815</strain>
    </source>
</reference>
<dbReference type="Gene3D" id="3.30.70.100">
    <property type="match status" value="1"/>
</dbReference>
<dbReference type="SUPFAM" id="SSF54909">
    <property type="entry name" value="Dimeric alpha+beta barrel"/>
    <property type="match status" value="1"/>
</dbReference>
<reference evidence="2" key="2">
    <citation type="submission" date="2020-09" db="EMBL/GenBank/DDBJ databases">
        <authorList>
            <person name="Sun Q."/>
            <person name="Ohkuma M."/>
        </authorList>
    </citation>
    <scope>NUCLEOTIDE SEQUENCE</scope>
    <source>
        <strain evidence="2">JCM 4815</strain>
    </source>
</reference>
<dbReference type="InterPro" id="IPR011008">
    <property type="entry name" value="Dimeric_a/b-barrel"/>
</dbReference>
<gene>
    <name evidence="2" type="ORF">GCM10010365_50860</name>
</gene>
<dbReference type="PANTHER" id="PTHR37811">
    <property type="entry name" value="BLL5343 PROTEIN"/>
    <property type="match status" value="1"/>
</dbReference>
<dbReference type="Proteomes" id="UP000622166">
    <property type="component" value="Unassembled WGS sequence"/>
</dbReference>